<feature type="non-terminal residue" evidence="2">
    <location>
        <position position="1"/>
    </location>
</feature>
<dbReference type="EMBL" id="JACXVP010000011">
    <property type="protein sequence ID" value="KAG5576716.1"/>
    <property type="molecule type" value="Genomic_DNA"/>
</dbReference>
<feature type="transmembrane region" description="Helical" evidence="1">
    <location>
        <begin position="267"/>
        <end position="288"/>
    </location>
</feature>
<dbReference type="OrthoDB" id="1304379at2759"/>
<dbReference type="GO" id="GO:0051267">
    <property type="term" value="F:CP2 mannose-ethanolamine phosphotransferase activity"/>
    <property type="evidence" value="ECO:0007669"/>
    <property type="project" value="TreeGrafter"/>
</dbReference>
<organism evidence="2 3">
    <name type="scientific">Solanum commersonii</name>
    <name type="common">Commerson's wild potato</name>
    <name type="synonym">Commerson's nightshade</name>
    <dbReference type="NCBI Taxonomy" id="4109"/>
    <lineage>
        <taxon>Eukaryota</taxon>
        <taxon>Viridiplantae</taxon>
        <taxon>Streptophyta</taxon>
        <taxon>Embryophyta</taxon>
        <taxon>Tracheophyta</taxon>
        <taxon>Spermatophyta</taxon>
        <taxon>Magnoliopsida</taxon>
        <taxon>eudicotyledons</taxon>
        <taxon>Gunneridae</taxon>
        <taxon>Pentapetalae</taxon>
        <taxon>asterids</taxon>
        <taxon>lamiids</taxon>
        <taxon>Solanales</taxon>
        <taxon>Solanaceae</taxon>
        <taxon>Solanoideae</taxon>
        <taxon>Solaneae</taxon>
        <taxon>Solanum</taxon>
    </lineage>
</organism>
<feature type="transmembrane region" description="Helical" evidence="1">
    <location>
        <begin position="201"/>
        <end position="227"/>
    </location>
</feature>
<keyword evidence="1" id="KW-0472">Membrane</keyword>
<evidence type="ECO:0000313" key="3">
    <source>
        <dbReference type="Proteomes" id="UP000824120"/>
    </source>
</evidence>
<keyword evidence="3" id="KW-1185">Reference proteome</keyword>
<evidence type="ECO:0000256" key="1">
    <source>
        <dbReference type="SAM" id="Phobius"/>
    </source>
</evidence>
<keyword evidence="1" id="KW-0812">Transmembrane</keyword>
<keyword evidence="1" id="KW-1133">Transmembrane helix</keyword>
<proteinExistence type="predicted"/>
<feature type="transmembrane region" description="Helical" evidence="1">
    <location>
        <begin position="356"/>
        <end position="382"/>
    </location>
</feature>
<dbReference type="PANTHER" id="PTHR23072:SF0">
    <property type="entry name" value="GPI ETHANOLAMINE PHOSPHATE TRANSFERASE 2"/>
    <property type="match status" value="1"/>
</dbReference>
<protein>
    <submittedName>
        <fullName evidence="2">Uncharacterized protein</fullName>
    </submittedName>
</protein>
<feature type="transmembrane region" description="Helical" evidence="1">
    <location>
        <begin position="308"/>
        <end position="335"/>
    </location>
</feature>
<dbReference type="PANTHER" id="PTHR23072">
    <property type="entry name" value="PHOSPHATIDYLINOSITOL GLYCAN-RELATED"/>
    <property type="match status" value="1"/>
</dbReference>
<gene>
    <name evidence="2" type="ORF">H5410_056850</name>
</gene>
<name>A0A9J5WNF8_SOLCO</name>
<evidence type="ECO:0000313" key="2">
    <source>
        <dbReference type="EMBL" id="KAG5576716.1"/>
    </source>
</evidence>
<dbReference type="GO" id="GO:0005789">
    <property type="term" value="C:endoplasmic reticulum membrane"/>
    <property type="evidence" value="ECO:0007669"/>
    <property type="project" value="TreeGrafter"/>
</dbReference>
<reference evidence="2 3" key="1">
    <citation type="submission" date="2020-09" db="EMBL/GenBank/DDBJ databases">
        <title>De no assembly of potato wild relative species, Solanum commersonii.</title>
        <authorList>
            <person name="Cho K."/>
        </authorList>
    </citation>
    <scope>NUCLEOTIDE SEQUENCE [LARGE SCALE GENOMIC DNA]</scope>
    <source>
        <strain evidence="2">LZ3.2</strain>
        <tissue evidence="2">Leaf</tissue>
    </source>
</reference>
<comment type="caution">
    <text evidence="2">The sequence shown here is derived from an EMBL/GenBank/DDBJ whole genome shotgun (WGS) entry which is preliminary data.</text>
</comment>
<dbReference type="InterPro" id="IPR039527">
    <property type="entry name" value="PIGG/GPI7"/>
</dbReference>
<sequence>MYITPKKANQAMLLGLSKNVAAPVFDPQKYTTFGGSNTDRLTFLKSQSNVGARWLRCSSTSILISGPCFNIALLFVDVDARNFQIINRSDLVVCVVDSEPYIMLIIVKKKCQNVLHIDDVYLHRRICGRVFGYPVAFCIHNFTRGASPMFFTIFEVNASSFGSEIPQNKMSFTIDQTEESKQNQQFSSANNHPSWWHLDEIFILVTVFMTVVSLMQLFPGWLVLHYITKYQDVAAIVAAARKLNACTISLPASIWYSSGSNQHRRQWVEVAALYYMGMAGHFGLGNTYTLATIDVAGVFIGVLNHSTILSAVLMFIITYASPMLYLLSMVMYNSVKDTSSFIISEKGNIGSLLKRTLGFPCLVPLGLNYILLIAYTIVLLLMRNHLFVLECIFSQVSVSKKSISKNVNILVCYVFK</sequence>
<dbReference type="Proteomes" id="UP000824120">
    <property type="component" value="Chromosome 11"/>
</dbReference>
<dbReference type="AlphaFoldDB" id="A0A9J5WNF8"/>
<dbReference type="GO" id="GO:0006506">
    <property type="term" value="P:GPI anchor biosynthetic process"/>
    <property type="evidence" value="ECO:0007669"/>
    <property type="project" value="InterPro"/>
</dbReference>
<accession>A0A9J5WNF8</accession>